<evidence type="ECO:0000313" key="3">
    <source>
        <dbReference type="Proteomes" id="UP000516260"/>
    </source>
</evidence>
<dbReference type="EMBL" id="SWLE01000004">
    <property type="protein sequence ID" value="TNN00321.1"/>
    <property type="molecule type" value="Genomic_DNA"/>
</dbReference>
<dbReference type="AlphaFoldDB" id="A0A4Z2C886"/>
<reference evidence="2 3" key="1">
    <citation type="submission" date="2019-04" db="EMBL/GenBank/DDBJ databases">
        <title>The sequence and de novo assembly of Takifugu bimaculatus genome using PacBio and Hi-C technologies.</title>
        <authorList>
            <person name="Xu P."/>
            <person name="Liu B."/>
            <person name="Zhou Z."/>
        </authorList>
    </citation>
    <scope>NUCLEOTIDE SEQUENCE [LARGE SCALE GENOMIC DNA]</scope>
    <source>
        <strain evidence="2">TB-2018</strain>
        <tissue evidence="2">Muscle</tissue>
    </source>
</reference>
<name>A0A4Z2C886_9TELE</name>
<gene>
    <name evidence="2" type="ORF">fugu_011567</name>
</gene>
<keyword evidence="3" id="KW-1185">Reference proteome</keyword>
<sequence>MTYVSPEVLLKAQRLSWPLHVLPRAPRHEFTPQAAGGIILNGGRCDLADICNRATLRRPEEEERIEVFDFMRTNQLHEAFGSNGSASFKTHGMHSHQYQEKRLLNSSHMQK</sequence>
<evidence type="ECO:0000313" key="2">
    <source>
        <dbReference type="EMBL" id="TNN00321.1"/>
    </source>
</evidence>
<feature type="region of interest" description="Disordered" evidence="1">
    <location>
        <begin position="82"/>
        <end position="111"/>
    </location>
</feature>
<accession>A0A4Z2C886</accession>
<proteinExistence type="predicted"/>
<dbReference type="Proteomes" id="UP000516260">
    <property type="component" value="Chromosome 12"/>
</dbReference>
<evidence type="ECO:0000256" key="1">
    <source>
        <dbReference type="SAM" id="MobiDB-lite"/>
    </source>
</evidence>
<comment type="caution">
    <text evidence="2">The sequence shown here is derived from an EMBL/GenBank/DDBJ whole genome shotgun (WGS) entry which is preliminary data.</text>
</comment>
<organism evidence="2 3">
    <name type="scientific">Takifugu bimaculatus</name>
    <dbReference type="NCBI Taxonomy" id="433685"/>
    <lineage>
        <taxon>Eukaryota</taxon>
        <taxon>Metazoa</taxon>
        <taxon>Chordata</taxon>
        <taxon>Craniata</taxon>
        <taxon>Vertebrata</taxon>
        <taxon>Euteleostomi</taxon>
        <taxon>Actinopterygii</taxon>
        <taxon>Neopterygii</taxon>
        <taxon>Teleostei</taxon>
        <taxon>Neoteleostei</taxon>
        <taxon>Acanthomorphata</taxon>
        <taxon>Eupercaria</taxon>
        <taxon>Tetraodontiformes</taxon>
        <taxon>Tetradontoidea</taxon>
        <taxon>Tetraodontidae</taxon>
        <taxon>Takifugu</taxon>
    </lineage>
</organism>
<protein>
    <submittedName>
        <fullName evidence="2">Uncharacterized protein</fullName>
    </submittedName>
</protein>